<dbReference type="EMBL" id="VSSQ01012559">
    <property type="protein sequence ID" value="MPM49514.1"/>
    <property type="molecule type" value="Genomic_DNA"/>
</dbReference>
<evidence type="ECO:0000313" key="1">
    <source>
        <dbReference type="EMBL" id="MPM49514.1"/>
    </source>
</evidence>
<organism evidence="1">
    <name type="scientific">bioreactor metagenome</name>
    <dbReference type="NCBI Taxonomy" id="1076179"/>
    <lineage>
        <taxon>unclassified sequences</taxon>
        <taxon>metagenomes</taxon>
        <taxon>ecological metagenomes</taxon>
    </lineage>
</organism>
<comment type="caution">
    <text evidence="1">The sequence shown here is derived from an EMBL/GenBank/DDBJ whole genome shotgun (WGS) entry which is preliminary data.</text>
</comment>
<proteinExistence type="predicted"/>
<gene>
    <name evidence="1" type="ORF">SDC9_96244</name>
</gene>
<protein>
    <submittedName>
        <fullName evidence="1">Uncharacterized protein</fullName>
    </submittedName>
</protein>
<name>A0A645AIN4_9ZZZZ</name>
<sequence>MLQGGDFTVVPHTARYVQHKDDIKALGGGGGGFVLLPQGGEPHGEVCGGQGVAGDGSVGVHLAVGQAACWADVRISGNHLAVRIIFEASGQGGGTQGKQ</sequence>
<reference evidence="1" key="1">
    <citation type="submission" date="2019-08" db="EMBL/GenBank/DDBJ databases">
        <authorList>
            <person name="Kucharzyk K."/>
            <person name="Murdoch R.W."/>
            <person name="Higgins S."/>
            <person name="Loffler F."/>
        </authorList>
    </citation>
    <scope>NUCLEOTIDE SEQUENCE</scope>
</reference>
<accession>A0A645AIN4</accession>
<dbReference type="AlphaFoldDB" id="A0A645AIN4"/>